<dbReference type="MEROPS" id="T03.013"/>
<dbReference type="Gene3D" id="3.60.20.40">
    <property type="match status" value="1"/>
</dbReference>
<sequence>MTDHVAVAATGPAAVDAGLTAVRAGGNAVDAAIAAMCVAMTTEPGVVSPMGGAFVTIWPAGGEPETIDGNVEMPGRGLDPARFGQGLREFHLNYGGGITVFGGYGSVAIPGALSALQLAHDRHGSGAWAQAIAPAEKAAREGFRLGSAAASYLALTVDNLFGWDADTHQALTREDGSALEPGDLLIDTDMADSWARIAEHGAADVYTGEIGRRIAAACTAEGGLITAADLAAYRPVVREPLRQRLGAWDIATNPPPSVGGPMLAVMLSEMARRGSLSWVDTIEVQRHVLTYRSEVHDFSADLEEDGYNMLEEVRRAGVAGLTTSQSTAHVSAVDSDGLGCAITASSGYSSGATVPGTGLLLNNCLGEPELNRLGLHVLAPGTRLASNMAPSVAHHDSGDVLAIGSPGADRITTALMQVLARHCLIGMPLGEAIAAPRAHVRVVRGEPTRVEFERDDDIRAAIAACGLPANEHEPHAMFFGGVGGAARSATGVLFAAGDPRREAATGVA</sequence>
<keyword evidence="4" id="KW-0865">Zymogen</keyword>
<dbReference type="PANTHER" id="PTHR43199">
    <property type="entry name" value="GLUTATHIONE HYDROLASE"/>
    <property type="match status" value="1"/>
</dbReference>
<evidence type="ECO:0000256" key="2">
    <source>
        <dbReference type="ARBA" id="ARBA00022679"/>
    </source>
</evidence>
<dbReference type="GO" id="GO:0016787">
    <property type="term" value="F:hydrolase activity"/>
    <property type="evidence" value="ECO:0007669"/>
    <property type="project" value="UniProtKB-KW"/>
</dbReference>
<proteinExistence type="inferred from homology"/>
<dbReference type="EMBL" id="CAJA01000495">
    <property type="protein sequence ID" value="CCH75415.1"/>
    <property type="molecule type" value="Genomic_DNA"/>
</dbReference>
<reference evidence="5 6" key="1">
    <citation type="journal article" date="2013" name="ISME J.">
        <title>A metabolic model for members of the genus Tetrasphaera involved in enhanced biological phosphorus removal.</title>
        <authorList>
            <person name="Kristiansen R."/>
            <person name="Nguyen H.T.T."/>
            <person name="Saunders A.M."/>
            <person name="Nielsen J.L."/>
            <person name="Wimmer R."/>
            <person name="Le V.Q."/>
            <person name="McIlroy S.J."/>
            <person name="Petrovski S."/>
            <person name="Seviour R.J."/>
            <person name="Calteau A."/>
            <person name="Nielsen K.L."/>
            <person name="Nielsen P.H."/>
        </authorList>
    </citation>
    <scope>NUCLEOTIDE SEQUENCE [LARGE SCALE GENOMIC DNA]</scope>
    <source>
        <strain evidence="5 6">Ben110</strain>
    </source>
</reference>
<comment type="caution">
    <text evidence="5">The sequence shown here is derived from an EMBL/GenBank/DDBJ whole genome shotgun (WGS) entry which is preliminary data.</text>
</comment>
<organism evidence="5 6">
    <name type="scientific">Nostocoides australiense Ben110</name>
    <dbReference type="NCBI Taxonomy" id="1193182"/>
    <lineage>
        <taxon>Bacteria</taxon>
        <taxon>Bacillati</taxon>
        <taxon>Actinomycetota</taxon>
        <taxon>Actinomycetes</taxon>
        <taxon>Micrococcales</taxon>
        <taxon>Intrasporangiaceae</taxon>
        <taxon>Nostocoides</taxon>
    </lineage>
</organism>
<evidence type="ECO:0000256" key="3">
    <source>
        <dbReference type="ARBA" id="ARBA00022801"/>
    </source>
</evidence>
<keyword evidence="3" id="KW-0378">Hydrolase</keyword>
<evidence type="ECO:0000313" key="6">
    <source>
        <dbReference type="Proteomes" id="UP000035763"/>
    </source>
</evidence>
<protein>
    <submittedName>
        <fullName evidence="5">Gamma-glutamyltranspeptidase</fullName>
    </submittedName>
</protein>
<dbReference type="PANTHER" id="PTHR43199:SF1">
    <property type="entry name" value="GLUTATHIONE HYDROLASE PROENZYME"/>
    <property type="match status" value="1"/>
</dbReference>
<dbReference type="Proteomes" id="UP000035763">
    <property type="component" value="Unassembled WGS sequence"/>
</dbReference>
<dbReference type="RefSeq" id="WP_048695897.1">
    <property type="nucleotide sequence ID" value="NZ_HG764815.1"/>
</dbReference>
<evidence type="ECO:0000256" key="4">
    <source>
        <dbReference type="ARBA" id="ARBA00023145"/>
    </source>
</evidence>
<dbReference type="InterPro" id="IPR029055">
    <property type="entry name" value="Ntn_hydrolases_N"/>
</dbReference>
<dbReference type="SUPFAM" id="SSF56235">
    <property type="entry name" value="N-terminal nucleophile aminohydrolases (Ntn hydrolases)"/>
    <property type="match status" value="1"/>
</dbReference>
<evidence type="ECO:0000313" key="5">
    <source>
        <dbReference type="EMBL" id="CCH75415.1"/>
    </source>
</evidence>
<dbReference type="Pfam" id="PF01019">
    <property type="entry name" value="G_glu_transpept"/>
    <property type="match status" value="1"/>
</dbReference>
<dbReference type="OrthoDB" id="9781342at2"/>
<dbReference type="InterPro" id="IPR051792">
    <property type="entry name" value="GGT_bact"/>
</dbReference>
<gene>
    <name evidence="5" type="ORF">BN11_690004</name>
</gene>
<comment type="similarity">
    <text evidence="1">Belongs to the gamma-glutamyltransferase family.</text>
</comment>
<name>W6K2T3_9MICO</name>
<evidence type="ECO:0000256" key="1">
    <source>
        <dbReference type="ARBA" id="ARBA00009381"/>
    </source>
</evidence>
<accession>W6K2T3</accession>
<dbReference type="STRING" id="1193182.BN11_690004"/>
<keyword evidence="6" id="KW-1185">Reference proteome</keyword>
<dbReference type="AlphaFoldDB" id="W6K2T3"/>
<dbReference type="PRINTS" id="PR01210">
    <property type="entry name" value="GGTRANSPTASE"/>
</dbReference>
<dbReference type="InterPro" id="IPR043137">
    <property type="entry name" value="GGT_ssub_C"/>
</dbReference>
<dbReference type="GO" id="GO:0016740">
    <property type="term" value="F:transferase activity"/>
    <property type="evidence" value="ECO:0007669"/>
    <property type="project" value="UniProtKB-KW"/>
</dbReference>
<keyword evidence="2" id="KW-0808">Transferase</keyword>